<dbReference type="EMBL" id="JBHTGP010000016">
    <property type="protein sequence ID" value="MFD0689152.1"/>
    <property type="molecule type" value="Genomic_DNA"/>
</dbReference>
<dbReference type="Proteomes" id="UP001597063">
    <property type="component" value="Unassembled WGS sequence"/>
</dbReference>
<dbReference type="RefSeq" id="WP_131757608.1">
    <property type="nucleotide sequence ID" value="NZ_CAACUY010000034.1"/>
</dbReference>
<name>A0ABW2XVX2_9ACTN</name>
<protein>
    <recommendedName>
        <fullName evidence="3">DUF946 domain-containing protein</fullName>
    </recommendedName>
</protein>
<keyword evidence="2" id="KW-1185">Reference proteome</keyword>
<evidence type="ECO:0000313" key="2">
    <source>
        <dbReference type="Proteomes" id="UP001597063"/>
    </source>
</evidence>
<proteinExistence type="predicted"/>
<evidence type="ECO:0000313" key="1">
    <source>
        <dbReference type="EMBL" id="MFD0689152.1"/>
    </source>
</evidence>
<sequence length="440" mass="47134">MTSPRLSSPAAQTYWYDYGELRVAFTSQFALDYQDEKSGATMYGRFWHPVLPQWAVDDGGWCWLGGMSWPCDDYDGDPGGYRVGVIVKDHGGSGVLAAPTGWTECWSDDNTGATMYGKVYRAVPPDGYVTLGDIFTGGGSDWVTPDSGKAPWNTFRCVRADYTHTGSYGQQLWNTDGAGARPAEETIWSINTDLNGQTFSQQADHALLGITGFTGKNGRSDSAPTDPPPLVLMVPVPQITVNAPPAPPSLTSYDPPAEHTTPVNDYSVVVPFGAITDTELTVDQHVNGNAFYTLKHYIGYENVCFINNQHGAVQSEPQSVALDVGVTAAQSQTYSASYGVTVGYDTGVEAGVEGDFFSADGHVSFFCTTSRQLGYSTTTQVQVMASETVTNSLSAPANANAAMWGRQSTIAPCRPDGTCIDPNGGLTFTDHTTVVDSTFP</sequence>
<reference evidence="2" key="1">
    <citation type="journal article" date="2019" name="Int. J. Syst. Evol. Microbiol.">
        <title>The Global Catalogue of Microorganisms (GCM) 10K type strain sequencing project: providing services to taxonomists for standard genome sequencing and annotation.</title>
        <authorList>
            <consortium name="The Broad Institute Genomics Platform"/>
            <consortium name="The Broad Institute Genome Sequencing Center for Infectious Disease"/>
            <person name="Wu L."/>
            <person name="Ma J."/>
        </authorList>
    </citation>
    <scope>NUCLEOTIDE SEQUENCE [LARGE SCALE GENOMIC DNA]</scope>
    <source>
        <strain evidence="2">JCM 9371</strain>
    </source>
</reference>
<organism evidence="1 2">
    <name type="scientific">Actinomadura fibrosa</name>
    <dbReference type="NCBI Taxonomy" id="111802"/>
    <lineage>
        <taxon>Bacteria</taxon>
        <taxon>Bacillati</taxon>
        <taxon>Actinomycetota</taxon>
        <taxon>Actinomycetes</taxon>
        <taxon>Streptosporangiales</taxon>
        <taxon>Thermomonosporaceae</taxon>
        <taxon>Actinomadura</taxon>
    </lineage>
</organism>
<gene>
    <name evidence="1" type="ORF">ACFQZM_32010</name>
</gene>
<accession>A0ABW2XVX2</accession>
<evidence type="ECO:0008006" key="3">
    <source>
        <dbReference type="Google" id="ProtNLM"/>
    </source>
</evidence>
<comment type="caution">
    <text evidence="1">The sequence shown here is derived from an EMBL/GenBank/DDBJ whole genome shotgun (WGS) entry which is preliminary data.</text>
</comment>
<dbReference type="SUPFAM" id="SSF56973">
    <property type="entry name" value="Aerolisin/ETX pore-forming domain"/>
    <property type="match status" value="1"/>
</dbReference>